<keyword evidence="7" id="KW-0067">ATP-binding</keyword>
<comment type="similarity">
    <text evidence="2">Belongs to the ABC transporter superfamily. ABCB family. Multidrug resistance exporter (TC 3.A.1.201) subfamily.</text>
</comment>
<dbReference type="InterPro" id="IPR027417">
    <property type="entry name" value="P-loop_NTPase"/>
</dbReference>
<dbReference type="Pfam" id="PF00005">
    <property type="entry name" value="ABC_tran"/>
    <property type="match status" value="1"/>
</dbReference>
<dbReference type="EMBL" id="CAJOBH010005616">
    <property type="protein sequence ID" value="CAF4030369.1"/>
    <property type="molecule type" value="Genomic_DNA"/>
</dbReference>
<dbReference type="InterPro" id="IPR039421">
    <property type="entry name" value="Type_1_exporter"/>
</dbReference>
<dbReference type="SUPFAM" id="SSF52540">
    <property type="entry name" value="P-loop containing nucleoside triphosphate hydrolases"/>
    <property type="match status" value="1"/>
</dbReference>
<dbReference type="AlphaFoldDB" id="A0A8S2P1G8"/>
<dbReference type="PANTHER" id="PTHR43394:SF1">
    <property type="entry name" value="ATP-BINDING CASSETTE SUB-FAMILY B MEMBER 10, MITOCHONDRIAL"/>
    <property type="match status" value="1"/>
</dbReference>
<evidence type="ECO:0000256" key="6">
    <source>
        <dbReference type="ARBA" id="ARBA00022741"/>
    </source>
</evidence>
<dbReference type="GO" id="GO:0005886">
    <property type="term" value="C:plasma membrane"/>
    <property type="evidence" value="ECO:0007669"/>
    <property type="project" value="UniProtKB-SubCell"/>
</dbReference>
<dbReference type="InterPro" id="IPR003593">
    <property type="entry name" value="AAA+_ATPase"/>
</dbReference>
<dbReference type="PROSITE" id="PS00211">
    <property type="entry name" value="ABC_TRANSPORTER_1"/>
    <property type="match status" value="1"/>
</dbReference>
<keyword evidence="5" id="KW-0677">Repeat</keyword>
<dbReference type="GO" id="GO:0005524">
    <property type="term" value="F:ATP binding"/>
    <property type="evidence" value="ECO:0007669"/>
    <property type="project" value="UniProtKB-KW"/>
</dbReference>
<dbReference type="PANTHER" id="PTHR43394">
    <property type="entry name" value="ATP-DEPENDENT PERMEASE MDL1, MITOCHONDRIAL"/>
    <property type="match status" value="1"/>
</dbReference>
<evidence type="ECO:0000256" key="5">
    <source>
        <dbReference type="ARBA" id="ARBA00022737"/>
    </source>
</evidence>
<dbReference type="GO" id="GO:0005743">
    <property type="term" value="C:mitochondrial inner membrane"/>
    <property type="evidence" value="ECO:0007669"/>
    <property type="project" value="TreeGrafter"/>
</dbReference>
<dbReference type="InterPro" id="IPR003439">
    <property type="entry name" value="ABC_transporter-like_ATP-bd"/>
</dbReference>
<evidence type="ECO:0000256" key="4">
    <source>
        <dbReference type="ARBA" id="ARBA00022692"/>
    </source>
</evidence>
<evidence type="ECO:0000256" key="2">
    <source>
        <dbReference type="ARBA" id="ARBA00007577"/>
    </source>
</evidence>
<evidence type="ECO:0000313" key="14">
    <source>
        <dbReference type="Proteomes" id="UP000681967"/>
    </source>
</evidence>
<dbReference type="GO" id="GO:0015421">
    <property type="term" value="F:ABC-type oligopeptide transporter activity"/>
    <property type="evidence" value="ECO:0007669"/>
    <property type="project" value="TreeGrafter"/>
</dbReference>
<dbReference type="CDD" id="cd03249">
    <property type="entry name" value="ABC_MTABC3_MDL1_MDL2"/>
    <property type="match status" value="1"/>
</dbReference>
<dbReference type="Gene3D" id="1.20.1560.10">
    <property type="entry name" value="ABC transporter type 1, transmembrane domain"/>
    <property type="match status" value="1"/>
</dbReference>
<keyword evidence="9 11" id="KW-0472">Membrane</keyword>
<sequence length="417" mass="46707">MTKKFFVTLNSEREDTHEVKPKQIPRNSSDVYPIIDLNGDIQFENVSFAYPARPSTLVLQEITLVARAGETTAFVGSSGSGKSTCISLLLRYYELSSGRITMNGQSIADCNEKELRKHIGVVGQEPVLFGTTIYENIRYGLVHATKDDIEQAAKQANAHDFIMNLPQKYETIVGEQSVQLSGGEKQRIALARALVKKPNLLLLDEPTSALDNADEKLVQEALDSSCAGRTTIVIAHRLKTIQNAHHIYVFANGNIIEEGTHTTLMAQKNSKYRLMVDAQQTESTQVEVNERIDEVELEQCQNQKYEDSRSFNKNETIDAHANKMLASSTPFNQSIFLRLLFMNKQEWIPILIACIACLISGATQSLAVVLLEKTMNAKCTYEKRRHEVVSLSYWFVVLGIGVLAARVIQLKRDILQL</sequence>
<name>A0A8S2P1G8_9BILA</name>
<proteinExistence type="inferred from homology"/>
<dbReference type="SMART" id="SM00382">
    <property type="entry name" value="AAA"/>
    <property type="match status" value="1"/>
</dbReference>
<keyword evidence="10" id="KW-0325">Glycoprotein</keyword>
<dbReference type="GO" id="GO:0016887">
    <property type="term" value="F:ATP hydrolysis activity"/>
    <property type="evidence" value="ECO:0007669"/>
    <property type="project" value="InterPro"/>
</dbReference>
<keyword evidence="4 11" id="KW-0812">Transmembrane</keyword>
<comment type="caution">
    <text evidence="13">The sequence shown here is derived from an EMBL/GenBank/DDBJ whole genome shotgun (WGS) entry which is preliminary data.</text>
</comment>
<dbReference type="PROSITE" id="PS50893">
    <property type="entry name" value="ABC_TRANSPORTER_2"/>
    <property type="match status" value="1"/>
</dbReference>
<gene>
    <name evidence="13" type="ORF">BYL167_LOCUS15299</name>
</gene>
<comment type="subcellular location">
    <subcellularLocation>
        <location evidence="1">Cell membrane</location>
        <topology evidence="1">Multi-pass membrane protein</topology>
    </subcellularLocation>
</comment>
<evidence type="ECO:0000256" key="9">
    <source>
        <dbReference type="ARBA" id="ARBA00023136"/>
    </source>
</evidence>
<dbReference type="GO" id="GO:0090374">
    <property type="term" value="P:oligopeptide export from mitochondrion"/>
    <property type="evidence" value="ECO:0007669"/>
    <property type="project" value="TreeGrafter"/>
</dbReference>
<organism evidence="13 14">
    <name type="scientific">Rotaria magnacalcarata</name>
    <dbReference type="NCBI Taxonomy" id="392030"/>
    <lineage>
        <taxon>Eukaryota</taxon>
        <taxon>Metazoa</taxon>
        <taxon>Spiralia</taxon>
        <taxon>Gnathifera</taxon>
        <taxon>Rotifera</taxon>
        <taxon>Eurotatoria</taxon>
        <taxon>Bdelloidea</taxon>
        <taxon>Philodinida</taxon>
        <taxon>Philodinidae</taxon>
        <taxon>Rotaria</taxon>
    </lineage>
</organism>
<keyword evidence="3" id="KW-0813">Transport</keyword>
<evidence type="ECO:0000256" key="8">
    <source>
        <dbReference type="ARBA" id="ARBA00022989"/>
    </source>
</evidence>
<evidence type="ECO:0000256" key="10">
    <source>
        <dbReference type="ARBA" id="ARBA00023180"/>
    </source>
</evidence>
<dbReference type="Gene3D" id="3.40.50.300">
    <property type="entry name" value="P-loop containing nucleotide triphosphate hydrolases"/>
    <property type="match status" value="1"/>
</dbReference>
<reference evidence="13" key="1">
    <citation type="submission" date="2021-02" db="EMBL/GenBank/DDBJ databases">
        <authorList>
            <person name="Nowell W R."/>
        </authorList>
    </citation>
    <scope>NUCLEOTIDE SEQUENCE</scope>
</reference>
<evidence type="ECO:0000256" key="3">
    <source>
        <dbReference type="ARBA" id="ARBA00022448"/>
    </source>
</evidence>
<dbReference type="InterPro" id="IPR036640">
    <property type="entry name" value="ABC1_TM_sf"/>
</dbReference>
<feature type="transmembrane region" description="Helical" evidence="11">
    <location>
        <begin position="347"/>
        <end position="371"/>
    </location>
</feature>
<protein>
    <recommendedName>
        <fullName evidence="12">ABC transporter domain-containing protein</fullName>
    </recommendedName>
</protein>
<evidence type="ECO:0000259" key="12">
    <source>
        <dbReference type="PROSITE" id="PS50893"/>
    </source>
</evidence>
<feature type="transmembrane region" description="Helical" evidence="11">
    <location>
        <begin position="391"/>
        <end position="408"/>
    </location>
</feature>
<evidence type="ECO:0000256" key="1">
    <source>
        <dbReference type="ARBA" id="ARBA00004651"/>
    </source>
</evidence>
<keyword evidence="6" id="KW-0547">Nucleotide-binding</keyword>
<keyword evidence="8 11" id="KW-1133">Transmembrane helix</keyword>
<evidence type="ECO:0000256" key="7">
    <source>
        <dbReference type="ARBA" id="ARBA00022840"/>
    </source>
</evidence>
<evidence type="ECO:0000256" key="11">
    <source>
        <dbReference type="SAM" id="Phobius"/>
    </source>
</evidence>
<accession>A0A8S2P1G8</accession>
<dbReference type="FunFam" id="3.40.50.300:FF:000066">
    <property type="entry name" value="ABC transporter B family member 1"/>
    <property type="match status" value="1"/>
</dbReference>
<dbReference type="Proteomes" id="UP000681967">
    <property type="component" value="Unassembled WGS sequence"/>
</dbReference>
<feature type="domain" description="ABC transporter" evidence="12">
    <location>
        <begin position="41"/>
        <end position="277"/>
    </location>
</feature>
<evidence type="ECO:0000313" key="13">
    <source>
        <dbReference type="EMBL" id="CAF4030369.1"/>
    </source>
</evidence>
<dbReference type="InterPro" id="IPR017871">
    <property type="entry name" value="ABC_transporter-like_CS"/>
</dbReference>